<dbReference type="EMBL" id="JANUBB010000026">
    <property type="protein sequence ID" value="MCS3953403.1"/>
    <property type="molecule type" value="Genomic_DNA"/>
</dbReference>
<evidence type="ECO:0000313" key="2">
    <source>
        <dbReference type="EMBL" id="MCS3953403.1"/>
    </source>
</evidence>
<evidence type="ECO:0000313" key="3">
    <source>
        <dbReference type="EMBL" id="MCS4123119.1"/>
    </source>
</evidence>
<dbReference type="EMBL" id="JANUBL010000021">
    <property type="protein sequence ID" value="MCS4123119.1"/>
    <property type="molecule type" value="Genomic_DNA"/>
</dbReference>
<dbReference type="Proteomes" id="UP001155010">
    <property type="component" value="Unassembled WGS sequence"/>
</dbReference>
<dbReference type="Proteomes" id="UP001155057">
    <property type="component" value="Unassembled WGS sequence"/>
</dbReference>
<dbReference type="AlphaFoldDB" id="A0A9X2Z5W2"/>
<dbReference type="EMBL" id="JANUAE010000032">
    <property type="protein sequence ID" value="MCS3712186.1"/>
    <property type="molecule type" value="Genomic_DNA"/>
</dbReference>
<name>A0A9X2Z5W2_9BACT</name>
<comment type="caution">
    <text evidence="2">The sequence shown here is derived from an EMBL/GenBank/DDBJ whole genome shotgun (WGS) entry which is preliminary data.</text>
</comment>
<protein>
    <submittedName>
        <fullName evidence="2">Uncharacterized protein</fullName>
    </submittedName>
</protein>
<proteinExistence type="predicted"/>
<organism evidence="2 4">
    <name type="scientific">Salinibacter ruber</name>
    <dbReference type="NCBI Taxonomy" id="146919"/>
    <lineage>
        <taxon>Bacteria</taxon>
        <taxon>Pseudomonadati</taxon>
        <taxon>Rhodothermota</taxon>
        <taxon>Rhodothermia</taxon>
        <taxon>Rhodothermales</taxon>
        <taxon>Salinibacteraceae</taxon>
        <taxon>Salinibacter</taxon>
    </lineage>
</organism>
<evidence type="ECO:0000313" key="1">
    <source>
        <dbReference type="EMBL" id="MCS3712186.1"/>
    </source>
</evidence>
<accession>A0A9X2Z5W2</accession>
<dbReference type="Proteomes" id="UP001155144">
    <property type="component" value="Unassembled WGS sequence"/>
</dbReference>
<gene>
    <name evidence="3" type="ORF">GGP45_003490</name>
    <name evidence="1" type="ORF">GGP61_003824</name>
    <name evidence="2" type="ORF">GGP83_003378</name>
</gene>
<evidence type="ECO:0000313" key="4">
    <source>
        <dbReference type="Proteomes" id="UP001155010"/>
    </source>
</evidence>
<reference evidence="2" key="1">
    <citation type="submission" date="2022-08" db="EMBL/GenBank/DDBJ databases">
        <title>Genomic Encyclopedia of Type Strains, Phase V (KMG-V): Genome sequencing to study the core and pangenomes of soil and plant-associated prokaryotes.</title>
        <authorList>
            <person name="Whitman W."/>
        </authorList>
    </citation>
    <scope>NUCLEOTIDE SEQUENCE</scope>
    <source>
        <strain evidence="2">SP2017</strain>
        <strain evidence="3">SP3026</strain>
        <strain evidence="1">SP3049</strain>
    </source>
</reference>
<sequence>MARFTSALLRLTTTDLWKIALALKAAPKQKSNYIIE</sequence>